<dbReference type="EMBL" id="BPLQ01011151">
    <property type="protein sequence ID" value="GIY56019.1"/>
    <property type="molecule type" value="Genomic_DNA"/>
</dbReference>
<reference evidence="2 3" key="1">
    <citation type="submission" date="2021-06" db="EMBL/GenBank/DDBJ databases">
        <title>Caerostris darwini draft genome.</title>
        <authorList>
            <person name="Kono N."/>
            <person name="Arakawa K."/>
        </authorList>
    </citation>
    <scope>NUCLEOTIDE SEQUENCE [LARGE SCALE GENOMIC DNA]</scope>
</reference>
<accession>A0AAV4UE02</accession>
<protein>
    <submittedName>
        <fullName evidence="2">Uncharacterized protein</fullName>
    </submittedName>
</protein>
<organism evidence="2 3">
    <name type="scientific">Caerostris darwini</name>
    <dbReference type="NCBI Taxonomy" id="1538125"/>
    <lineage>
        <taxon>Eukaryota</taxon>
        <taxon>Metazoa</taxon>
        <taxon>Ecdysozoa</taxon>
        <taxon>Arthropoda</taxon>
        <taxon>Chelicerata</taxon>
        <taxon>Arachnida</taxon>
        <taxon>Araneae</taxon>
        <taxon>Araneomorphae</taxon>
        <taxon>Entelegynae</taxon>
        <taxon>Araneoidea</taxon>
        <taxon>Araneidae</taxon>
        <taxon>Caerostris</taxon>
    </lineage>
</organism>
<evidence type="ECO:0000313" key="3">
    <source>
        <dbReference type="Proteomes" id="UP001054837"/>
    </source>
</evidence>
<gene>
    <name evidence="2" type="ORF">CDAR_517051</name>
</gene>
<dbReference type="AlphaFoldDB" id="A0AAV4UE02"/>
<evidence type="ECO:0000256" key="1">
    <source>
        <dbReference type="SAM" id="MobiDB-lite"/>
    </source>
</evidence>
<sequence>MALTSPPLIRFRSYSLLPLHTQGNHTSNFSGCPRNPANFVPAAPPKTNYWEERMKMMKTNKLPLSAPTSLQNTISTNSVKMDKSPPNQVEPQLSGPSTSSSTPQENLTAQILQSLLKRCMFSPQI</sequence>
<name>A0AAV4UE02_9ARAC</name>
<proteinExistence type="predicted"/>
<evidence type="ECO:0000313" key="2">
    <source>
        <dbReference type="EMBL" id="GIY56019.1"/>
    </source>
</evidence>
<feature type="region of interest" description="Disordered" evidence="1">
    <location>
        <begin position="60"/>
        <end position="106"/>
    </location>
</feature>
<keyword evidence="3" id="KW-1185">Reference proteome</keyword>
<dbReference type="Proteomes" id="UP001054837">
    <property type="component" value="Unassembled WGS sequence"/>
</dbReference>
<comment type="caution">
    <text evidence="2">The sequence shown here is derived from an EMBL/GenBank/DDBJ whole genome shotgun (WGS) entry which is preliminary data.</text>
</comment>
<feature type="compositionally biased region" description="Polar residues" evidence="1">
    <location>
        <begin position="66"/>
        <end position="106"/>
    </location>
</feature>